<feature type="transmembrane region" description="Helical" evidence="6">
    <location>
        <begin position="252"/>
        <end position="277"/>
    </location>
</feature>
<feature type="transmembrane region" description="Helical" evidence="6">
    <location>
        <begin position="61"/>
        <end position="80"/>
    </location>
</feature>
<dbReference type="InterPro" id="IPR020846">
    <property type="entry name" value="MFS_dom"/>
</dbReference>
<dbReference type="GO" id="GO:0022857">
    <property type="term" value="F:transmembrane transporter activity"/>
    <property type="evidence" value="ECO:0007669"/>
    <property type="project" value="InterPro"/>
</dbReference>
<dbReference type="RefSeq" id="WP_246690890.1">
    <property type="nucleotide sequence ID" value="NZ_VIWP01000007.1"/>
</dbReference>
<dbReference type="PANTHER" id="PTHR43124:SF5">
    <property type="entry name" value="PURINE RIBONUCLEOSIDE EFFLUX PUMP NEPI"/>
    <property type="match status" value="1"/>
</dbReference>
<keyword evidence="3 6" id="KW-0812">Transmembrane</keyword>
<evidence type="ECO:0000256" key="4">
    <source>
        <dbReference type="ARBA" id="ARBA00022989"/>
    </source>
</evidence>
<feature type="transmembrane region" description="Helical" evidence="6">
    <location>
        <begin position="20"/>
        <end position="41"/>
    </location>
</feature>
<evidence type="ECO:0000259" key="7">
    <source>
        <dbReference type="PROSITE" id="PS50850"/>
    </source>
</evidence>
<keyword evidence="9" id="KW-1185">Reference proteome</keyword>
<feature type="domain" description="Major facilitator superfamily (MFS) profile" evidence="7">
    <location>
        <begin position="20"/>
        <end position="393"/>
    </location>
</feature>
<dbReference type="Proteomes" id="UP000320653">
    <property type="component" value="Unassembled WGS sequence"/>
</dbReference>
<dbReference type="Gene3D" id="1.20.1250.20">
    <property type="entry name" value="MFS general substrate transporter like domains"/>
    <property type="match status" value="1"/>
</dbReference>
<dbReference type="Pfam" id="PF07690">
    <property type="entry name" value="MFS_1"/>
    <property type="match status" value="1"/>
</dbReference>
<proteinExistence type="predicted"/>
<dbReference type="EMBL" id="VIWP01000007">
    <property type="protein sequence ID" value="TWF49775.1"/>
    <property type="molecule type" value="Genomic_DNA"/>
</dbReference>
<sequence length="403" mass="40970">MMDSRSNSSPNVAAPAKAGWPAITSLSLTVFGLVTAEFLPASLLPPISSDLSISQGLAGQTVTATAVIAAFAGPGIVVGTRKMNRRIVLFVLTALLIVSSLIAATAGGFVPLMIARLLLGVALGGFWALSASFVMRLVPENDIPRAMSIVMAGVSLATVCAAPLGAWIGETFGWRYAFHLTAVLGVLAFAIQALTVPSMPPSGHAGFGTMFKLLGRPALRRVFLVIIFAVAGHFAGFTFIRSYLEGEIHLDVSTVSLVLLGFGIAGFVGNAVGGYIAGRTSSGALTLAAGLIALSAAIMVATAGHQAAAIAAVVIWGFGFGAFPVSVQNRVMRVASDEVESAGAMMLTTFQIAISTGAVVGGLLVDSQGPLGVIGFAGLSAAVAAWIMLAGGMRQPAKAELNG</sequence>
<dbReference type="PROSITE" id="PS50850">
    <property type="entry name" value="MFS"/>
    <property type="match status" value="1"/>
</dbReference>
<dbReference type="SUPFAM" id="SSF103473">
    <property type="entry name" value="MFS general substrate transporter"/>
    <property type="match status" value="1"/>
</dbReference>
<reference evidence="8 9" key="1">
    <citation type="submission" date="2019-06" db="EMBL/GenBank/DDBJ databases">
        <title>Sorghum-associated microbial communities from plants grown in Nebraska, USA.</title>
        <authorList>
            <person name="Schachtman D."/>
        </authorList>
    </citation>
    <scope>NUCLEOTIDE SEQUENCE [LARGE SCALE GENOMIC DNA]</scope>
    <source>
        <strain evidence="8 9">1225</strain>
    </source>
</reference>
<feature type="transmembrane region" description="Helical" evidence="6">
    <location>
        <begin position="307"/>
        <end position="327"/>
    </location>
</feature>
<feature type="transmembrane region" description="Helical" evidence="6">
    <location>
        <begin position="146"/>
        <end position="168"/>
    </location>
</feature>
<dbReference type="InterPro" id="IPR036259">
    <property type="entry name" value="MFS_trans_sf"/>
</dbReference>
<evidence type="ECO:0000256" key="2">
    <source>
        <dbReference type="ARBA" id="ARBA00022475"/>
    </source>
</evidence>
<feature type="transmembrane region" description="Helical" evidence="6">
    <location>
        <begin position="218"/>
        <end position="240"/>
    </location>
</feature>
<feature type="transmembrane region" description="Helical" evidence="6">
    <location>
        <begin position="339"/>
        <end position="365"/>
    </location>
</feature>
<gene>
    <name evidence="8" type="ORF">FHW37_107142</name>
</gene>
<evidence type="ECO:0000256" key="1">
    <source>
        <dbReference type="ARBA" id="ARBA00004651"/>
    </source>
</evidence>
<name>A0A561QHC6_9HYPH</name>
<evidence type="ECO:0000313" key="8">
    <source>
        <dbReference type="EMBL" id="TWF49775.1"/>
    </source>
</evidence>
<keyword evidence="4 6" id="KW-1133">Transmembrane helix</keyword>
<feature type="transmembrane region" description="Helical" evidence="6">
    <location>
        <begin position="87"/>
        <end position="107"/>
    </location>
</feature>
<dbReference type="GO" id="GO:0005886">
    <property type="term" value="C:plasma membrane"/>
    <property type="evidence" value="ECO:0007669"/>
    <property type="project" value="UniProtKB-SubCell"/>
</dbReference>
<evidence type="ECO:0000256" key="6">
    <source>
        <dbReference type="SAM" id="Phobius"/>
    </source>
</evidence>
<keyword evidence="5 6" id="KW-0472">Membrane</keyword>
<comment type="caution">
    <text evidence="8">The sequence shown here is derived from an EMBL/GenBank/DDBJ whole genome shotgun (WGS) entry which is preliminary data.</text>
</comment>
<dbReference type="CDD" id="cd17324">
    <property type="entry name" value="MFS_NepI_like"/>
    <property type="match status" value="1"/>
</dbReference>
<evidence type="ECO:0000256" key="3">
    <source>
        <dbReference type="ARBA" id="ARBA00022692"/>
    </source>
</evidence>
<organism evidence="8 9">
    <name type="scientific">Neorhizobium alkalisoli</name>
    <dbReference type="NCBI Taxonomy" id="528178"/>
    <lineage>
        <taxon>Bacteria</taxon>
        <taxon>Pseudomonadati</taxon>
        <taxon>Pseudomonadota</taxon>
        <taxon>Alphaproteobacteria</taxon>
        <taxon>Hyphomicrobiales</taxon>
        <taxon>Rhizobiaceae</taxon>
        <taxon>Rhizobium/Agrobacterium group</taxon>
        <taxon>Neorhizobium</taxon>
    </lineage>
</organism>
<accession>A0A561QHC6</accession>
<protein>
    <submittedName>
        <fullName evidence="8">Putative MFS family arabinose efflux permease</fullName>
    </submittedName>
</protein>
<dbReference type="InterPro" id="IPR011701">
    <property type="entry name" value="MFS"/>
</dbReference>
<feature type="transmembrane region" description="Helical" evidence="6">
    <location>
        <begin position="284"/>
        <end position="301"/>
    </location>
</feature>
<feature type="transmembrane region" description="Helical" evidence="6">
    <location>
        <begin position="113"/>
        <end position="134"/>
    </location>
</feature>
<evidence type="ECO:0000256" key="5">
    <source>
        <dbReference type="ARBA" id="ARBA00023136"/>
    </source>
</evidence>
<dbReference type="InterPro" id="IPR050189">
    <property type="entry name" value="MFS_Efflux_Transporters"/>
</dbReference>
<keyword evidence="2" id="KW-1003">Cell membrane</keyword>
<evidence type="ECO:0000313" key="9">
    <source>
        <dbReference type="Proteomes" id="UP000320653"/>
    </source>
</evidence>
<dbReference type="AlphaFoldDB" id="A0A561QHC6"/>
<dbReference type="PANTHER" id="PTHR43124">
    <property type="entry name" value="PURINE EFFLUX PUMP PBUE"/>
    <property type="match status" value="1"/>
</dbReference>
<feature type="transmembrane region" description="Helical" evidence="6">
    <location>
        <begin position="174"/>
        <end position="197"/>
    </location>
</feature>
<feature type="transmembrane region" description="Helical" evidence="6">
    <location>
        <begin position="371"/>
        <end position="389"/>
    </location>
</feature>
<comment type="subcellular location">
    <subcellularLocation>
        <location evidence="1">Cell membrane</location>
        <topology evidence="1">Multi-pass membrane protein</topology>
    </subcellularLocation>
</comment>